<evidence type="ECO:0000313" key="17">
    <source>
        <dbReference type="EMBL" id="MDE48331.1"/>
    </source>
</evidence>
<dbReference type="InterPro" id="IPR010978">
    <property type="entry name" value="tRNA-bd_arm"/>
</dbReference>
<dbReference type="InterPro" id="IPR002314">
    <property type="entry name" value="aa-tRNA-synt_IIb"/>
</dbReference>
<dbReference type="GO" id="GO:0006434">
    <property type="term" value="P:seryl-tRNA aminoacylation"/>
    <property type="evidence" value="ECO:0007669"/>
    <property type="project" value="InterPro"/>
</dbReference>
<feature type="region of interest" description="Disordered" evidence="14">
    <location>
        <begin position="68"/>
        <end position="107"/>
    </location>
</feature>
<evidence type="ECO:0000256" key="8">
    <source>
        <dbReference type="ARBA" id="ARBA00031113"/>
    </source>
</evidence>
<evidence type="ECO:0000313" key="16">
    <source>
        <dbReference type="EMBL" id="MDE46273.1"/>
    </source>
</evidence>
<feature type="binding site" evidence="11">
    <location>
        <position position="352"/>
    </location>
    <ligand>
        <name>L-serine</name>
        <dbReference type="ChEBI" id="CHEBI:33384"/>
    </ligand>
</feature>
<keyword evidence="3 16" id="KW-0436">Ligase</keyword>
<gene>
    <name evidence="16" type="primary">SARS_0</name>
    <name evidence="17" type="synonym">SARS_1</name>
    <name evidence="16" type="ORF">g.15201</name>
    <name evidence="17" type="ORF">g.15203</name>
</gene>
<dbReference type="InterPro" id="IPR042103">
    <property type="entry name" value="SerRS_1_N_sf"/>
</dbReference>
<dbReference type="Gene3D" id="3.30.930.10">
    <property type="entry name" value="Bira Bifunctional Protein, Domain 2"/>
    <property type="match status" value="1"/>
</dbReference>
<dbReference type="Pfam" id="PF02403">
    <property type="entry name" value="Seryl_tRNA_N"/>
    <property type="match status" value="1"/>
</dbReference>
<dbReference type="AlphaFoldDB" id="A0A6G1S8L1"/>
<dbReference type="InterPro" id="IPR002317">
    <property type="entry name" value="Ser-tRNA-ligase_type_1"/>
</dbReference>
<dbReference type="GO" id="GO:0005524">
    <property type="term" value="F:ATP binding"/>
    <property type="evidence" value="ECO:0007669"/>
    <property type="project" value="UniProtKB-KW"/>
</dbReference>
<keyword evidence="7" id="KW-0030">Aminoacyl-tRNA synthetase</keyword>
<keyword evidence="4" id="KW-0547">Nucleotide-binding</keyword>
<evidence type="ECO:0000256" key="13">
    <source>
        <dbReference type="SAM" id="Coils"/>
    </source>
</evidence>
<dbReference type="SUPFAM" id="SSF55681">
    <property type="entry name" value="Class II aaRS and biotin synthetases"/>
    <property type="match status" value="1"/>
</dbReference>
<dbReference type="NCBIfam" id="TIGR00414">
    <property type="entry name" value="serS"/>
    <property type="match status" value="1"/>
</dbReference>
<evidence type="ECO:0000256" key="10">
    <source>
        <dbReference type="ARBA" id="ARBA00048823"/>
    </source>
</evidence>
<dbReference type="Pfam" id="PF00587">
    <property type="entry name" value="tRNA-synt_2b"/>
    <property type="match status" value="1"/>
</dbReference>
<evidence type="ECO:0000256" key="1">
    <source>
        <dbReference type="ARBA" id="ARBA00010728"/>
    </source>
</evidence>
<comment type="similarity">
    <text evidence="1">Belongs to the class-II aminoacyl-tRNA synthetase family. Type-1 seryl-tRNA synthetase subfamily.</text>
</comment>
<dbReference type="CDD" id="cd00770">
    <property type="entry name" value="SerRS_core"/>
    <property type="match status" value="1"/>
</dbReference>
<dbReference type="EMBL" id="GGYP01003560">
    <property type="protein sequence ID" value="MDE48331.1"/>
    <property type="molecule type" value="Transcribed_RNA"/>
</dbReference>
<dbReference type="EC" id="6.1.1.11" evidence="2"/>
<feature type="binding site" evidence="11">
    <location>
        <position position="329"/>
    </location>
    <ligand>
        <name>L-serine</name>
        <dbReference type="ChEBI" id="CHEBI:33384"/>
    </ligand>
</feature>
<feature type="domain" description="Aminoacyl-transfer RNA synthetases class-II family profile" evidence="15">
    <location>
        <begin position="234"/>
        <end position="494"/>
    </location>
</feature>
<evidence type="ECO:0000256" key="6">
    <source>
        <dbReference type="ARBA" id="ARBA00022917"/>
    </source>
</evidence>
<feature type="site" description="Important for serine binding" evidence="11">
    <location>
        <position position="454"/>
    </location>
</feature>
<evidence type="ECO:0000256" key="12">
    <source>
        <dbReference type="PIRSR" id="PIRSR001529-2"/>
    </source>
</evidence>
<feature type="binding site" evidence="12">
    <location>
        <begin position="345"/>
        <end position="348"/>
    </location>
    <ligand>
        <name>ATP</name>
        <dbReference type="ChEBI" id="CHEBI:30616"/>
    </ligand>
</feature>
<feature type="binding site" evidence="12">
    <location>
        <begin position="416"/>
        <end position="419"/>
    </location>
    <ligand>
        <name>ATP</name>
        <dbReference type="ChEBI" id="CHEBI:30616"/>
    </ligand>
</feature>
<feature type="coiled-coil region" evidence="13">
    <location>
        <begin position="133"/>
        <end position="160"/>
    </location>
</feature>
<feature type="region of interest" description="Disordered" evidence="14">
    <location>
        <begin position="1"/>
        <end position="20"/>
    </location>
</feature>
<keyword evidence="5 12" id="KW-0067">ATP-binding</keyword>
<protein>
    <recommendedName>
        <fullName evidence="2">serine--tRNA ligase</fullName>
        <ecNumber evidence="2">6.1.1.11</ecNumber>
    </recommendedName>
    <alternativeName>
        <fullName evidence="8">Seryl-tRNA synthetase</fullName>
    </alternativeName>
</protein>
<evidence type="ECO:0000256" key="7">
    <source>
        <dbReference type="ARBA" id="ARBA00023146"/>
    </source>
</evidence>
<dbReference type="PANTHER" id="PTHR11778">
    <property type="entry name" value="SERYL-TRNA SYNTHETASE"/>
    <property type="match status" value="1"/>
</dbReference>
<dbReference type="InterPro" id="IPR015866">
    <property type="entry name" value="Ser-tRNA-synth_1_N"/>
</dbReference>
<comment type="catalytic activity">
    <reaction evidence="9">
        <text>tRNA(Sec) + L-serine + ATP = L-seryl-tRNA(Sec) + AMP + diphosphate + H(+)</text>
        <dbReference type="Rhea" id="RHEA:42580"/>
        <dbReference type="Rhea" id="RHEA-COMP:9742"/>
        <dbReference type="Rhea" id="RHEA-COMP:10128"/>
        <dbReference type="ChEBI" id="CHEBI:15378"/>
        <dbReference type="ChEBI" id="CHEBI:30616"/>
        <dbReference type="ChEBI" id="CHEBI:33019"/>
        <dbReference type="ChEBI" id="CHEBI:33384"/>
        <dbReference type="ChEBI" id="CHEBI:78442"/>
        <dbReference type="ChEBI" id="CHEBI:78533"/>
        <dbReference type="ChEBI" id="CHEBI:456215"/>
        <dbReference type="EC" id="6.1.1.11"/>
    </reaction>
</comment>
<dbReference type="FunFam" id="1.10.287.40:FF:000002">
    <property type="entry name" value="Serine--tRNA ligase, cytoplasmic"/>
    <property type="match status" value="1"/>
</dbReference>
<dbReference type="PIRSF" id="PIRSF001529">
    <property type="entry name" value="Ser-tRNA-synth_IIa"/>
    <property type="match status" value="1"/>
</dbReference>
<evidence type="ECO:0000259" key="15">
    <source>
        <dbReference type="PROSITE" id="PS50862"/>
    </source>
</evidence>
<keyword evidence="13" id="KW-0175">Coiled coil</keyword>
<evidence type="ECO:0000256" key="5">
    <source>
        <dbReference type="ARBA" id="ARBA00022840"/>
    </source>
</evidence>
<dbReference type="InterPro" id="IPR033729">
    <property type="entry name" value="SerRS_core"/>
</dbReference>
<organism evidence="16">
    <name type="scientific">Aceria tosichella</name>
    <name type="common">wheat curl mite</name>
    <dbReference type="NCBI Taxonomy" id="561515"/>
    <lineage>
        <taxon>Eukaryota</taxon>
        <taxon>Metazoa</taxon>
        <taxon>Ecdysozoa</taxon>
        <taxon>Arthropoda</taxon>
        <taxon>Chelicerata</taxon>
        <taxon>Arachnida</taxon>
        <taxon>Acari</taxon>
        <taxon>Acariformes</taxon>
        <taxon>Trombidiformes</taxon>
        <taxon>Prostigmata</taxon>
        <taxon>Eupodina</taxon>
        <taxon>Eriophyoidea</taxon>
        <taxon>Eriophyidae</taxon>
        <taxon>Eriophyinae</taxon>
        <taxon>Aceriini</taxon>
        <taxon>Aceria</taxon>
    </lineage>
</organism>
<comment type="catalytic activity">
    <reaction evidence="10">
        <text>tRNA(Ser) + L-serine + ATP = L-seryl-tRNA(Ser) + AMP + diphosphate + H(+)</text>
        <dbReference type="Rhea" id="RHEA:12292"/>
        <dbReference type="Rhea" id="RHEA-COMP:9669"/>
        <dbReference type="Rhea" id="RHEA-COMP:9703"/>
        <dbReference type="ChEBI" id="CHEBI:15378"/>
        <dbReference type="ChEBI" id="CHEBI:30616"/>
        <dbReference type="ChEBI" id="CHEBI:33019"/>
        <dbReference type="ChEBI" id="CHEBI:33384"/>
        <dbReference type="ChEBI" id="CHEBI:78442"/>
        <dbReference type="ChEBI" id="CHEBI:78533"/>
        <dbReference type="ChEBI" id="CHEBI:456215"/>
        <dbReference type="EC" id="6.1.1.11"/>
    </reaction>
</comment>
<dbReference type="InterPro" id="IPR045864">
    <property type="entry name" value="aa-tRNA-synth_II/BPL/LPL"/>
</dbReference>
<sequence>MVLDLDLFRPDKGGDPERVRANVRKRFDDESKVDRVMELDQQWRKHRWSLDQLNKAKNIISKEYGAKIKQQKAKKGPDSAPPPAASGPQSGDVAKGEKQNEDAPSDPLDLTSLLAAINSINADVNLEQLKSFRLQVEAQVVEINKQMEECERNRVEVLKEVGNLIHPDVPVSNDEENNAIIREYGTILKAEDAGVEKLQSHVDLIEMIDGLNTEKGSLIAGNRGYFLQSSAIWLQQALIQYSLRFLEERNFELIYTPFWMRKQIMSQVAQLSQFDDELYKLTSSKGSEDPEEKYLIATSEQPIAALHLDEWINANSLPLRYGGLSTCFRQEVGSHGRDTRGIFRVHQFEKIEQFVVAAPSKSWEHFHEMIGNSEEFYQTLEIPYRVVSIVSGALNNAAAMKYDLEAFFPGSNAYRELVSVSNCTDYQSRRLQIRYGQTKKMSGQVEYVHMLNGTLCAVTRVICCILENYQTKDGIRIPKVLQEFMPKKYRELIPFVDKSAAKQPPQQQQQPQSQQQQPQQQE</sequence>
<evidence type="ECO:0000256" key="9">
    <source>
        <dbReference type="ARBA" id="ARBA00047929"/>
    </source>
</evidence>
<evidence type="ECO:0000256" key="3">
    <source>
        <dbReference type="ARBA" id="ARBA00022598"/>
    </source>
</evidence>
<dbReference type="PRINTS" id="PR00981">
    <property type="entry name" value="TRNASYNTHSER"/>
</dbReference>
<reference evidence="16" key="1">
    <citation type="submission" date="2018-10" db="EMBL/GenBank/DDBJ databases">
        <title>Transcriptome assembly of Aceria tosichella (Wheat curl mite) Type 2.</title>
        <authorList>
            <person name="Scully E.D."/>
            <person name="Geib S.M."/>
            <person name="Palmer N.A."/>
            <person name="Gupta A.K."/>
            <person name="Sarath G."/>
            <person name="Tatineni S."/>
        </authorList>
    </citation>
    <scope>NUCLEOTIDE SEQUENCE</scope>
    <source>
        <strain evidence="16">LincolnNE</strain>
    </source>
</reference>
<evidence type="ECO:0000256" key="14">
    <source>
        <dbReference type="SAM" id="MobiDB-lite"/>
    </source>
</evidence>
<dbReference type="Gene3D" id="1.10.287.40">
    <property type="entry name" value="Serine-tRNA synthetase, tRNA binding domain"/>
    <property type="match status" value="1"/>
</dbReference>
<dbReference type="InterPro" id="IPR006195">
    <property type="entry name" value="aa-tRNA-synth_II"/>
</dbReference>
<feature type="binding site" evidence="11">
    <location>
        <position position="452"/>
    </location>
    <ligand>
        <name>L-serine</name>
        <dbReference type="ChEBI" id="CHEBI:33384"/>
    </ligand>
</feature>
<evidence type="ECO:0000256" key="11">
    <source>
        <dbReference type="PIRSR" id="PIRSR001529-1"/>
    </source>
</evidence>
<dbReference type="EMBL" id="GGYP01001502">
    <property type="protein sequence ID" value="MDE46273.1"/>
    <property type="molecule type" value="Transcribed_RNA"/>
</dbReference>
<keyword evidence="6" id="KW-0648">Protein biosynthesis</keyword>
<name>A0A6G1S8L1_9ACAR</name>
<dbReference type="PROSITE" id="PS50862">
    <property type="entry name" value="AA_TRNA_LIGASE_II"/>
    <property type="match status" value="1"/>
</dbReference>
<evidence type="ECO:0000256" key="2">
    <source>
        <dbReference type="ARBA" id="ARBA00012840"/>
    </source>
</evidence>
<proteinExistence type="inferred from homology"/>
<dbReference type="SUPFAM" id="SSF46589">
    <property type="entry name" value="tRNA-binding arm"/>
    <property type="match status" value="1"/>
</dbReference>
<feature type="compositionally biased region" description="Low complexity" evidence="14">
    <location>
        <begin position="503"/>
        <end position="522"/>
    </location>
</feature>
<evidence type="ECO:0000256" key="4">
    <source>
        <dbReference type="ARBA" id="ARBA00022741"/>
    </source>
</evidence>
<feature type="binding site" evidence="11">
    <location>
        <position position="298"/>
    </location>
    <ligand>
        <name>L-serine</name>
        <dbReference type="ChEBI" id="CHEBI:33384"/>
    </ligand>
</feature>
<feature type="binding site" evidence="12">
    <location>
        <begin position="329"/>
        <end position="331"/>
    </location>
    <ligand>
        <name>ATP</name>
        <dbReference type="ChEBI" id="CHEBI:30616"/>
    </ligand>
</feature>
<feature type="region of interest" description="Disordered" evidence="14">
    <location>
        <begin position="500"/>
        <end position="522"/>
    </location>
</feature>
<accession>A0A6G1S8L1</accession>
<dbReference type="GO" id="GO:0004828">
    <property type="term" value="F:serine-tRNA ligase activity"/>
    <property type="evidence" value="ECO:0007669"/>
    <property type="project" value="UniProtKB-EC"/>
</dbReference>
<dbReference type="FunFam" id="3.30.930.10:FF:000026">
    <property type="entry name" value="Seryl-tRNA synthetase, cytoplasmic"/>
    <property type="match status" value="1"/>
</dbReference>